<dbReference type="EMBL" id="BTCM01000007">
    <property type="protein sequence ID" value="GMK59049.1"/>
    <property type="molecule type" value="Genomic_DNA"/>
</dbReference>
<keyword evidence="1" id="KW-0732">Signal</keyword>
<evidence type="ECO:0000313" key="2">
    <source>
        <dbReference type="EMBL" id="GMK59049.1"/>
    </source>
</evidence>
<sequence>MRSHILLAAVAALPAVLAVPIADPAVVHPESAFSGRDADAVAAEARQIPGLPFSIPSIPGIPIPGASGTPGTPSAPGLPFPIPTIPTIPGIPIPTITGVPIPGASGTPGIPGLPFPVPGIPGIPGIPTAGTPGLPQFPFGDWAKMVAQFFGNIPGMPKGFIETLTNIITGLFGGKSPNAADLAKIQAAPTSVNKDVLNTFMTLAKNFPFFGPLFAPFLGFLQTIVSMGSSVFPGPRDIHDRQIPGLPPMGDLTKQFNEALALAGIGAEATAIVMDLMMGFASGKIPDPAKLMKLFGLGVQSLSKILGVFEQMVSKFPGAGVFFGPMISGLKMALMMAGFVGNMAGSGAGGLA</sequence>
<comment type="caution">
    <text evidence="2">The sequence shown here is derived from an EMBL/GenBank/DDBJ whole genome shotgun (WGS) entry which is preliminary data.</text>
</comment>
<feature type="chain" id="PRO_5042042973" evidence="1">
    <location>
        <begin position="19"/>
        <end position="352"/>
    </location>
</feature>
<keyword evidence="3" id="KW-1185">Reference proteome</keyword>
<gene>
    <name evidence="2" type="ORF">CspeluHIS016_0700640</name>
</gene>
<proteinExistence type="predicted"/>
<dbReference type="Proteomes" id="UP001222932">
    <property type="component" value="Unassembled WGS sequence"/>
</dbReference>
<reference evidence="2" key="1">
    <citation type="journal article" date="2023" name="BMC Genomics">
        <title>Chromosome-level genome assemblies of Cutaneotrichosporon spp. (Trichosporonales, Basidiomycota) reveal imbalanced evolution between nucleotide sequences and chromosome synteny.</title>
        <authorList>
            <person name="Kobayashi Y."/>
            <person name="Kayamori A."/>
            <person name="Aoki K."/>
            <person name="Shiwa Y."/>
            <person name="Matsutani M."/>
            <person name="Fujita N."/>
            <person name="Sugita T."/>
            <person name="Iwasaki W."/>
            <person name="Tanaka N."/>
            <person name="Takashima M."/>
        </authorList>
    </citation>
    <scope>NUCLEOTIDE SEQUENCE</scope>
    <source>
        <strain evidence="2">HIS016</strain>
    </source>
</reference>
<name>A0AAD3YEI4_9TREE</name>
<accession>A0AAD3YEI4</accession>
<organism evidence="2 3">
    <name type="scientific">Cutaneotrichosporon spelunceum</name>
    <dbReference type="NCBI Taxonomy" id="1672016"/>
    <lineage>
        <taxon>Eukaryota</taxon>
        <taxon>Fungi</taxon>
        <taxon>Dikarya</taxon>
        <taxon>Basidiomycota</taxon>
        <taxon>Agaricomycotina</taxon>
        <taxon>Tremellomycetes</taxon>
        <taxon>Trichosporonales</taxon>
        <taxon>Trichosporonaceae</taxon>
        <taxon>Cutaneotrichosporon</taxon>
    </lineage>
</organism>
<evidence type="ECO:0000256" key="1">
    <source>
        <dbReference type="SAM" id="SignalP"/>
    </source>
</evidence>
<reference evidence="2" key="2">
    <citation type="submission" date="2023-06" db="EMBL/GenBank/DDBJ databases">
        <authorList>
            <person name="Kobayashi Y."/>
            <person name="Kayamori A."/>
            <person name="Aoki K."/>
            <person name="Shiwa Y."/>
            <person name="Fujita N."/>
            <person name="Sugita T."/>
            <person name="Iwasaki W."/>
            <person name="Tanaka N."/>
            <person name="Takashima M."/>
        </authorList>
    </citation>
    <scope>NUCLEOTIDE SEQUENCE</scope>
    <source>
        <strain evidence="2">HIS016</strain>
    </source>
</reference>
<feature type="signal peptide" evidence="1">
    <location>
        <begin position="1"/>
        <end position="18"/>
    </location>
</feature>
<dbReference type="AlphaFoldDB" id="A0AAD3YEI4"/>
<evidence type="ECO:0000313" key="3">
    <source>
        <dbReference type="Proteomes" id="UP001222932"/>
    </source>
</evidence>
<protein>
    <submittedName>
        <fullName evidence="2">Uncharacterized protein</fullName>
    </submittedName>
</protein>